<dbReference type="InterPro" id="IPR041657">
    <property type="entry name" value="HTH_17"/>
</dbReference>
<protein>
    <submittedName>
        <fullName evidence="2">Helix-turn-helix domain-containing protein</fullName>
    </submittedName>
</protein>
<reference evidence="3" key="1">
    <citation type="submission" date="2017-06" db="EMBL/GenBank/DDBJ databases">
        <authorList>
            <person name="Varghese N."/>
            <person name="Submissions S."/>
        </authorList>
    </citation>
    <scope>NUCLEOTIDE SEQUENCE [LARGE SCALE GENOMIC DNA]</scope>
    <source>
        <strain evidence="3">LNB2</strain>
    </source>
</reference>
<proteinExistence type="predicted"/>
<organism evidence="2 3">
    <name type="scientific">Edaphosphingomonas laterariae</name>
    <dbReference type="NCBI Taxonomy" id="861865"/>
    <lineage>
        <taxon>Bacteria</taxon>
        <taxon>Pseudomonadati</taxon>
        <taxon>Pseudomonadota</taxon>
        <taxon>Alphaproteobacteria</taxon>
        <taxon>Sphingomonadales</taxon>
        <taxon>Rhizorhabdaceae</taxon>
        <taxon>Edaphosphingomonas</taxon>
    </lineage>
</organism>
<sequence>MTTLLNNEAAAAALGISPVTLKIWRCKGKGPRFIKLGSSPRDRVVYDPAEIEAWKAARTFASTSAATVSHPGDA</sequence>
<dbReference type="Pfam" id="PF12728">
    <property type="entry name" value="HTH_17"/>
    <property type="match status" value="1"/>
</dbReference>
<dbReference type="Proteomes" id="UP000198281">
    <property type="component" value="Unassembled WGS sequence"/>
</dbReference>
<feature type="domain" description="Helix-turn-helix" evidence="1">
    <location>
        <begin position="4"/>
        <end position="58"/>
    </location>
</feature>
<dbReference type="InterPro" id="IPR009061">
    <property type="entry name" value="DNA-bd_dom_put_sf"/>
</dbReference>
<dbReference type="EMBL" id="FZOS01000007">
    <property type="protein sequence ID" value="SNS48122.1"/>
    <property type="molecule type" value="Genomic_DNA"/>
</dbReference>
<dbReference type="RefSeq" id="WP_089219219.1">
    <property type="nucleotide sequence ID" value="NZ_FZOS01000007.1"/>
</dbReference>
<dbReference type="OrthoDB" id="9806994at2"/>
<dbReference type="SUPFAM" id="SSF46955">
    <property type="entry name" value="Putative DNA-binding domain"/>
    <property type="match status" value="1"/>
</dbReference>
<accession>A0A239EW51</accession>
<evidence type="ECO:0000313" key="3">
    <source>
        <dbReference type="Proteomes" id="UP000198281"/>
    </source>
</evidence>
<evidence type="ECO:0000313" key="2">
    <source>
        <dbReference type="EMBL" id="SNS48122.1"/>
    </source>
</evidence>
<gene>
    <name evidence="2" type="ORF">SAMN06295912_107108</name>
</gene>
<keyword evidence="3" id="KW-1185">Reference proteome</keyword>
<name>A0A239EW51_9SPHN</name>
<evidence type="ECO:0000259" key="1">
    <source>
        <dbReference type="Pfam" id="PF12728"/>
    </source>
</evidence>
<dbReference type="AlphaFoldDB" id="A0A239EW51"/>